<proteinExistence type="predicted"/>
<organism evidence="1 2">
    <name type="scientific">Dioscorea alata</name>
    <name type="common">Purple yam</name>
    <dbReference type="NCBI Taxonomy" id="55571"/>
    <lineage>
        <taxon>Eukaryota</taxon>
        <taxon>Viridiplantae</taxon>
        <taxon>Streptophyta</taxon>
        <taxon>Embryophyta</taxon>
        <taxon>Tracheophyta</taxon>
        <taxon>Spermatophyta</taxon>
        <taxon>Magnoliopsida</taxon>
        <taxon>Liliopsida</taxon>
        <taxon>Dioscoreales</taxon>
        <taxon>Dioscoreaceae</taxon>
        <taxon>Dioscorea</taxon>
    </lineage>
</organism>
<keyword evidence="2" id="KW-1185">Reference proteome</keyword>
<gene>
    <name evidence="1" type="ORF">IHE45_17G106100</name>
</gene>
<sequence length="425" mass="47749">MSIAATAVFIRTFATDLIPDTLYSYVSTLFTRLSSQITITIDEFDNRLPNHLFRAAETYLGAMASSSARNLRAAKQDDENAINISIDRGEQVVDRFLGFTFTWRLVSRESNKQVVNYRRNHYKEVSTPSEARSFQLSFHKRNKELAVSAYLPHVITQAKTIKDGAKTLKLYTNDDSAWSASNLRHPATFATLAMEPALKKAIVEDLERFVKRKEYYKRVGKAWKRGYLLYGPPGTGKSSLVAAMAEFLKFDVYDLELTGVSGNSGLRTLLAAMENQSILVVEDIDCSMELQRREAADEEKVRTPLSMSVTLSGMLNLVDGLWSSSAEEKIIVFTTNHKERLDPALLRPGRMDMHIHMGYCTVAGFRILVSNYHGVDEHPLFGKIDQLIGEVEVSPAEVAEELMKSDDVNVALRGLVNLLHVKKNL</sequence>
<evidence type="ECO:0000313" key="2">
    <source>
        <dbReference type="Proteomes" id="UP000827976"/>
    </source>
</evidence>
<dbReference type="Proteomes" id="UP000827976">
    <property type="component" value="Chromosome 17"/>
</dbReference>
<evidence type="ECO:0000313" key="1">
    <source>
        <dbReference type="EMBL" id="KAH7658690.1"/>
    </source>
</evidence>
<accession>A0ACB7UEK4</accession>
<reference evidence="2" key="1">
    <citation type="journal article" date="2022" name="Nat. Commun.">
        <title>Chromosome evolution and the genetic basis of agronomically important traits in greater yam.</title>
        <authorList>
            <person name="Bredeson J.V."/>
            <person name="Lyons J.B."/>
            <person name="Oniyinde I.O."/>
            <person name="Okereke N.R."/>
            <person name="Kolade O."/>
            <person name="Nnabue I."/>
            <person name="Nwadili C.O."/>
            <person name="Hribova E."/>
            <person name="Parker M."/>
            <person name="Nwogha J."/>
            <person name="Shu S."/>
            <person name="Carlson J."/>
            <person name="Kariba R."/>
            <person name="Muthemba S."/>
            <person name="Knop K."/>
            <person name="Barton G.J."/>
            <person name="Sherwood A.V."/>
            <person name="Lopez-Montes A."/>
            <person name="Asiedu R."/>
            <person name="Jamnadass R."/>
            <person name="Muchugi A."/>
            <person name="Goodstein D."/>
            <person name="Egesi C.N."/>
            <person name="Featherston J."/>
            <person name="Asfaw A."/>
            <person name="Simpson G.G."/>
            <person name="Dolezel J."/>
            <person name="Hendre P.S."/>
            <person name="Van Deynze A."/>
            <person name="Kumar P.L."/>
            <person name="Obidiegwu J.E."/>
            <person name="Bhattacharjee R."/>
            <person name="Rokhsar D.S."/>
        </authorList>
    </citation>
    <scope>NUCLEOTIDE SEQUENCE [LARGE SCALE GENOMIC DNA]</scope>
    <source>
        <strain evidence="2">cv. TDa95/00328</strain>
    </source>
</reference>
<feature type="non-terminal residue" evidence="1">
    <location>
        <position position="425"/>
    </location>
</feature>
<name>A0ACB7UEK4_DIOAL</name>
<protein>
    <submittedName>
        <fullName evidence="1">Mitochondrial chaperone BCS1 protein</fullName>
    </submittedName>
</protein>
<dbReference type="EMBL" id="CM037027">
    <property type="protein sequence ID" value="KAH7658690.1"/>
    <property type="molecule type" value="Genomic_DNA"/>
</dbReference>
<comment type="caution">
    <text evidence="1">The sequence shown here is derived from an EMBL/GenBank/DDBJ whole genome shotgun (WGS) entry which is preliminary data.</text>
</comment>